<gene>
    <name evidence="5" type="ORF">ENW73_00620</name>
</gene>
<dbReference type="CDD" id="cd06529">
    <property type="entry name" value="S24_LexA-like"/>
    <property type="match status" value="1"/>
</dbReference>
<evidence type="ECO:0000256" key="2">
    <source>
        <dbReference type="ARBA" id="ARBA00023125"/>
    </source>
</evidence>
<protein>
    <submittedName>
        <fullName evidence="5">Helix-turn-helix domain-containing protein</fullName>
    </submittedName>
</protein>
<dbReference type="SMART" id="SM00530">
    <property type="entry name" value="HTH_XRE"/>
    <property type="match status" value="1"/>
</dbReference>
<accession>A0A7C6E9B4</accession>
<evidence type="ECO:0000313" key="5">
    <source>
        <dbReference type="EMBL" id="HHS51358.1"/>
    </source>
</evidence>
<dbReference type="Pfam" id="PF12844">
    <property type="entry name" value="HTH_19"/>
    <property type="match status" value="1"/>
</dbReference>
<proteinExistence type="predicted"/>
<dbReference type="PANTHER" id="PTHR40661:SF3">
    <property type="entry name" value="FELS-1 PROPHAGE TRANSCRIPTIONAL REGULATOR"/>
    <property type="match status" value="1"/>
</dbReference>
<dbReference type="InterPro" id="IPR015927">
    <property type="entry name" value="Peptidase_S24_S26A/B/C"/>
</dbReference>
<feature type="domain" description="HTH cro/C1-type" evidence="4">
    <location>
        <begin position="10"/>
        <end position="65"/>
    </location>
</feature>
<name>A0A7C6E9B4_UNCW3</name>
<dbReference type="PROSITE" id="PS50943">
    <property type="entry name" value="HTH_CROC1"/>
    <property type="match status" value="1"/>
</dbReference>
<keyword evidence="2" id="KW-0238">DNA-binding</keyword>
<sequence>MNIIELNKRIAKAIEYSGLKQKEIAEKVGLTTSEMSNIVKGVVKNPKLKVLVELAKICKVDLRWLITGEGEMIKQEPIKYGAEDLVMVPIYGRIPAGKLTHIEEIYEGQIPVLKKDVPPEAFALKVIGNSMAPELEESDIVVIVPTQLENLKGKGEIVALRIHTDTTIKCLHILKDKIILSSINRAYPPIVVTPDEIDAIFKVILKIKKYKE</sequence>
<evidence type="ECO:0000256" key="3">
    <source>
        <dbReference type="ARBA" id="ARBA00023163"/>
    </source>
</evidence>
<dbReference type="GO" id="GO:0003677">
    <property type="term" value="F:DNA binding"/>
    <property type="evidence" value="ECO:0007669"/>
    <property type="project" value="UniProtKB-KW"/>
</dbReference>
<dbReference type="Pfam" id="PF00717">
    <property type="entry name" value="Peptidase_S24"/>
    <property type="match status" value="1"/>
</dbReference>
<reference evidence="5" key="1">
    <citation type="journal article" date="2020" name="mSystems">
        <title>Genome- and Community-Level Interaction Insights into Carbon Utilization and Element Cycling Functions of Hydrothermarchaeota in Hydrothermal Sediment.</title>
        <authorList>
            <person name="Zhou Z."/>
            <person name="Liu Y."/>
            <person name="Xu W."/>
            <person name="Pan J."/>
            <person name="Luo Z.H."/>
            <person name="Li M."/>
        </authorList>
    </citation>
    <scope>NUCLEOTIDE SEQUENCE [LARGE SCALE GENOMIC DNA]</scope>
    <source>
        <strain evidence="5">SpSt-876</strain>
    </source>
</reference>
<dbReference type="Gene3D" id="1.10.260.40">
    <property type="entry name" value="lambda repressor-like DNA-binding domains"/>
    <property type="match status" value="1"/>
</dbReference>
<dbReference type="EMBL" id="DTLI01000016">
    <property type="protein sequence ID" value="HHS51358.1"/>
    <property type="molecule type" value="Genomic_DNA"/>
</dbReference>
<organism evidence="5">
    <name type="scientific">candidate division WOR-3 bacterium</name>
    <dbReference type="NCBI Taxonomy" id="2052148"/>
    <lineage>
        <taxon>Bacteria</taxon>
        <taxon>Bacteria division WOR-3</taxon>
    </lineage>
</organism>
<dbReference type="Gene3D" id="2.10.109.10">
    <property type="entry name" value="Umud Fragment, subunit A"/>
    <property type="match status" value="1"/>
</dbReference>
<evidence type="ECO:0000259" key="4">
    <source>
        <dbReference type="PROSITE" id="PS50943"/>
    </source>
</evidence>
<dbReference type="AlphaFoldDB" id="A0A7C6E9B4"/>
<dbReference type="CDD" id="cd00093">
    <property type="entry name" value="HTH_XRE"/>
    <property type="match status" value="1"/>
</dbReference>
<dbReference type="InterPro" id="IPR010982">
    <property type="entry name" value="Lambda_DNA-bd_dom_sf"/>
</dbReference>
<evidence type="ECO:0000256" key="1">
    <source>
        <dbReference type="ARBA" id="ARBA00023015"/>
    </source>
</evidence>
<keyword evidence="1" id="KW-0805">Transcription regulation</keyword>
<dbReference type="InterPro" id="IPR036286">
    <property type="entry name" value="LexA/Signal_pep-like_sf"/>
</dbReference>
<dbReference type="PANTHER" id="PTHR40661">
    <property type="match status" value="1"/>
</dbReference>
<comment type="caution">
    <text evidence="5">The sequence shown here is derived from an EMBL/GenBank/DDBJ whole genome shotgun (WGS) entry which is preliminary data.</text>
</comment>
<dbReference type="InterPro" id="IPR001387">
    <property type="entry name" value="Cro/C1-type_HTH"/>
</dbReference>
<dbReference type="SUPFAM" id="SSF51306">
    <property type="entry name" value="LexA/Signal peptidase"/>
    <property type="match status" value="1"/>
</dbReference>
<dbReference type="SUPFAM" id="SSF47413">
    <property type="entry name" value="lambda repressor-like DNA-binding domains"/>
    <property type="match status" value="1"/>
</dbReference>
<keyword evidence="3" id="KW-0804">Transcription</keyword>
<dbReference type="InterPro" id="IPR039418">
    <property type="entry name" value="LexA-like"/>
</dbReference>